<dbReference type="PROSITE" id="PS50404">
    <property type="entry name" value="GST_NTER"/>
    <property type="match status" value="1"/>
</dbReference>
<evidence type="ECO:0000256" key="15">
    <source>
        <dbReference type="ARBA" id="ARBA00023930"/>
    </source>
</evidence>
<dbReference type="InterPro" id="IPR034335">
    <property type="entry name" value="PGES2_C"/>
</dbReference>
<dbReference type="EMBL" id="CANTFM010001455">
    <property type="protein sequence ID" value="CAI5739575.1"/>
    <property type="molecule type" value="Genomic_DNA"/>
</dbReference>
<dbReference type="InterPro" id="IPR036249">
    <property type="entry name" value="Thioredoxin-like_sf"/>
</dbReference>
<evidence type="ECO:0000256" key="13">
    <source>
        <dbReference type="ARBA" id="ARBA00023160"/>
    </source>
</evidence>
<name>A0AAV0UV45_9STRA</name>
<dbReference type="Pfam" id="PF13417">
    <property type="entry name" value="GST_N_3"/>
    <property type="match status" value="1"/>
</dbReference>
<dbReference type="GO" id="GO:0050220">
    <property type="term" value="F:prostaglandin-E synthase activity"/>
    <property type="evidence" value="ECO:0007669"/>
    <property type="project" value="UniProtKB-EC"/>
</dbReference>
<evidence type="ECO:0000256" key="9">
    <source>
        <dbReference type="ARBA" id="ARBA00022832"/>
    </source>
</evidence>
<dbReference type="SFLD" id="SFLDS00019">
    <property type="entry name" value="Glutathione_Transferase_(cytos"/>
    <property type="match status" value="1"/>
</dbReference>
<evidence type="ECO:0000256" key="12">
    <source>
        <dbReference type="ARBA" id="ARBA00023136"/>
    </source>
</evidence>
<dbReference type="InterPro" id="IPR036282">
    <property type="entry name" value="Glutathione-S-Trfase_C_sf"/>
</dbReference>
<dbReference type="PROSITE" id="PS00195">
    <property type="entry name" value="GLUTAREDOXIN_1"/>
    <property type="match status" value="1"/>
</dbReference>
<evidence type="ECO:0000313" key="20">
    <source>
        <dbReference type="EMBL" id="CAI5739575.1"/>
    </source>
</evidence>
<organism evidence="20 21">
    <name type="scientific">Peronospora destructor</name>
    <dbReference type="NCBI Taxonomy" id="86335"/>
    <lineage>
        <taxon>Eukaryota</taxon>
        <taxon>Sar</taxon>
        <taxon>Stramenopiles</taxon>
        <taxon>Oomycota</taxon>
        <taxon>Peronosporomycetes</taxon>
        <taxon>Peronosporales</taxon>
        <taxon>Peronosporaceae</taxon>
        <taxon>Peronospora</taxon>
    </lineage>
</organism>
<dbReference type="GO" id="GO:0006633">
    <property type="term" value="P:fatty acid biosynthetic process"/>
    <property type="evidence" value="ECO:0007669"/>
    <property type="project" value="UniProtKB-KW"/>
</dbReference>
<comment type="similarity">
    <text evidence="2">Belongs to the GST superfamily.</text>
</comment>
<evidence type="ECO:0000313" key="21">
    <source>
        <dbReference type="Proteomes" id="UP001162029"/>
    </source>
</evidence>
<sequence>MFQRLVGRVPRTLHLIPTAFVCLSSSTSSTSISNRVLSTRCQSIGSVSIFPWFHQAFALTAAAIGTSAACAFCSASACSIQKPSATVLPSVVLYQYEPCPYCCKVKAVLDYLQIPYEVVEVNPVTKKETKEFTDYSKVPVVRIDDEVIVNSSAIISRLRDLGMSWKSQDTEVLEEEQEWCQWVDKQLIVLTPPNIYRTLPEALQAFDYCLTEGKFTPMERRVSKYVGAVVMYLIAKRSKKKYEIDDERRALYSALSNWVDAIGDKRPFLGGNEPNMADLSVFGVVRAMHGLDTYNDIMQETNIKPWFTRMTIKVGASSRIGSN</sequence>
<evidence type="ECO:0000256" key="2">
    <source>
        <dbReference type="ARBA" id="ARBA00007409"/>
    </source>
</evidence>
<evidence type="ECO:0000256" key="11">
    <source>
        <dbReference type="ARBA" id="ARBA00023098"/>
    </source>
</evidence>
<keyword evidence="21" id="KW-1185">Reference proteome</keyword>
<comment type="pathway">
    <text evidence="1">Lipid metabolism; prostaglandin biosynthesis.</text>
</comment>
<evidence type="ECO:0000256" key="1">
    <source>
        <dbReference type="ARBA" id="ARBA00004702"/>
    </source>
</evidence>
<comment type="caution">
    <text evidence="20">The sequence shown here is derived from an EMBL/GenBank/DDBJ whole genome shotgun (WGS) entry which is preliminary data.</text>
</comment>
<keyword evidence="8" id="KW-0812">Transmembrane</keyword>
<feature type="domain" description="GST N-terminal" evidence="19">
    <location>
        <begin position="89"/>
        <end position="166"/>
    </location>
</feature>
<comment type="catalytic activity">
    <reaction evidence="16">
        <text>prostaglandin H2 = prostaglandin E2</text>
        <dbReference type="Rhea" id="RHEA:12893"/>
        <dbReference type="ChEBI" id="CHEBI:57405"/>
        <dbReference type="ChEBI" id="CHEBI:606564"/>
        <dbReference type="EC" id="5.3.99.3"/>
    </reaction>
    <physiologicalReaction direction="left-to-right" evidence="16">
        <dbReference type="Rhea" id="RHEA:12894"/>
    </physiologicalReaction>
</comment>
<evidence type="ECO:0000256" key="10">
    <source>
        <dbReference type="ARBA" id="ARBA00022989"/>
    </source>
</evidence>
<dbReference type="EC" id="5.3.99.3" evidence="3"/>
<evidence type="ECO:0000256" key="3">
    <source>
        <dbReference type="ARBA" id="ARBA00012203"/>
    </source>
</evidence>
<keyword evidence="6" id="KW-0444">Lipid biosynthesis</keyword>
<dbReference type="PROSITE" id="PS51354">
    <property type="entry name" value="GLUTAREDOXIN_2"/>
    <property type="match status" value="1"/>
</dbReference>
<reference evidence="20" key="1">
    <citation type="submission" date="2022-12" db="EMBL/GenBank/DDBJ databases">
        <authorList>
            <person name="Webb A."/>
        </authorList>
    </citation>
    <scope>NUCLEOTIDE SEQUENCE</scope>
    <source>
        <strain evidence="20">Pd1</strain>
    </source>
</reference>
<keyword evidence="12" id="KW-0472">Membrane</keyword>
<dbReference type="SFLD" id="SFLDG01182">
    <property type="entry name" value="Prostaglandin_E_synthase_like"/>
    <property type="match status" value="1"/>
</dbReference>
<evidence type="ECO:0000256" key="8">
    <source>
        <dbReference type="ARBA" id="ARBA00022692"/>
    </source>
</evidence>
<dbReference type="InterPro" id="IPR040079">
    <property type="entry name" value="Glutathione_S-Trfase"/>
</dbReference>
<dbReference type="InterPro" id="IPR034334">
    <property type="entry name" value="PGES2"/>
</dbReference>
<evidence type="ECO:0000256" key="14">
    <source>
        <dbReference type="ARBA" id="ARBA00023235"/>
    </source>
</evidence>
<proteinExistence type="inferred from homology"/>
<evidence type="ECO:0000256" key="4">
    <source>
        <dbReference type="ARBA" id="ARBA00019474"/>
    </source>
</evidence>
<dbReference type="CDD" id="cd03197">
    <property type="entry name" value="GST_C_mPGES2"/>
    <property type="match status" value="1"/>
</dbReference>
<evidence type="ECO:0000256" key="7">
    <source>
        <dbReference type="ARBA" id="ARBA00022585"/>
    </source>
</evidence>
<dbReference type="SUPFAM" id="SSF47616">
    <property type="entry name" value="GST C-terminal domain-like"/>
    <property type="match status" value="1"/>
</dbReference>
<dbReference type="PANTHER" id="PTHR12782:SF5">
    <property type="entry name" value="PROSTAGLANDIN E SYNTHASE 2"/>
    <property type="match status" value="1"/>
</dbReference>
<evidence type="ECO:0000256" key="18">
    <source>
        <dbReference type="ARBA" id="ARBA00037847"/>
    </source>
</evidence>
<evidence type="ECO:0000256" key="17">
    <source>
        <dbReference type="ARBA" id="ARBA00031041"/>
    </source>
</evidence>
<dbReference type="SUPFAM" id="SSF52833">
    <property type="entry name" value="Thioredoxin-like"/>
    <property type="match status" value="1"/>
</dbReference>
<dbReference type="PANTHER" id="PTHR12782">
    <property type="entry name" value="MICROSOMAL PROSTAGLANDIN E SYNTHASE-2"/>
    <property type="match status" value="1"/>
</dbReference>
<accession>A0AAV0UV45</accession>
<gene>
    <name evidence="20" type="ORF">PDE001_LOCUS7241</name>
</gene>
<evidence type="ECO:0000256" key="5">
    <source>
        <dbReference type="ARBA" id="ARBA00022501"/>
    </source>
</evidence>
<dbReference type="InterPro" id="IPR004045">
    <property type="entry name" value="Glutathione_S-Trfase_N"/>
</dbReference>
<keyword evidence="7" id="KW-0643">Prostaglandin biosynthesis</keyword>
<keyword evidence="10" id="KW-1133">Transmembrane helix</keyword>
<keyword evidence="5" id="KW-0644">Prostaglandin metabolism</keyword>
<evidence type="ECO:0000256" key="16">
    <source>
        <dbReference type="ARBA" id="ARBA00023931"/>
    </source>
</evidence>
<dbReference type="GO" id="GO:0012505">
    <property type="term" value="C:endomembrane system"/>
    <property type="evidence" value="ECO:0007669"/>
    <property type="project" value="UniProtKB-SubCell"/>
</dbReference>
<keyword evidence="14" id="KW-0413">Isomerase</keyword>
<evidence type="ECO:0000256" key="6">
    <source>
        <dbReference type="ARBA" id="ARBA00022516"/>
    </source>
</evidence>
<dbReference type="AlphaFoldDB" id="A0AAV0UV45"/>
<dbReference type="Gene3D" id="1.20.1050.10">
    <property type="match status" value="1"/>
</dbReference>
<protein>
    <recommendedName>
        <fullName evidence="4">Prostaglandin E synthase 2</fullName>
        <ecNumber evidence="3">5.3.99.3</ecNumber>
    </recommendedName>
    <alternativeName>
        <fullName evidence="17">Microsomal prostaglandin E synthase 2</fullName>
    </alternativeName>
</protein>
<dbReference type="GO" id="GO:0005739">
    <property type="term" value="C:mitochondrion"/>
    <property type="evidence" value="ECO:0007669"/>
    <property type="project" value="TreeGrafter"/>
</dbReference>
<keyword evidence="11" id="KW-0443">Lipid metabolism</keyword>
<comment type="catalytic activity">
    <reaction evidence="15">
        <text>prostaglandin H2 = (12S)-hydroxy-(5Z,8E,10E)-heptadecatrienoate + malonaldehyde</text>
        <dbReference type="Rhea" id="RHEA:48644"/>
        <dbReference type="ChEBI" id="CHEBI:57405"/>
        <dbReference type="ChEBI" id="CHEBI:90694"/>
        <dbReference type="ChEBI" id="CHEBI:566274"/>
    </reaction>
    <physiologicalReaction direction="left-to-right" evidence="15">
        <dbReference type="Rhea" id="RHEA:48645"/>
    </physiologicalReaction>
</comment>
<dbReference type="SFLD" id="SFLDG01203">
    <property type="entry name" value="Prostaglandin_E_synthase_like1"/>
    <property type="match status" value="1"/>
</dbReference>
<dbReference type="InterPro" id="IPR011767">
    <property type="entry name" value="GLR_AS"/>
</dbReference>
<dbReference type="Proteomes" id="UP001162029">
    <property type="component" value="Unassembled WGS sequence"/>
</dbReference>
<evidence type="ECO:0000259" key="19">
    <source>
        <dbReference type="PROSITE" id="PS50404"/>
    </source>
</evidence>
<comment type="subcellular location">
    <subcellularLocation>
        <location evidence="18">Endomembrane system</location>
        <topology evidence="18">Single-pass membrane protein</topology>
    </subcellularLocation>
</comment>
<dbReference type="Gene3D" id="3.40.30.10">
    <property type="entry name" value="Glutaredoxin"/>
    <property type="match status" value="1"/>
</dbReference>
<keyword evidence="13" id="KW-0275">Fatty acid biosynthesis</keyword>
<keyword evidence="9" id="KW-0276">Fatty acid metabolism</keyword>